<dbReference type="EMBL" id="ADBJ01000002">
    <property type="protein sequence ID" value="EFA86544.1"/>
    <property type="molecule type" value="Genomic_DNA"/>
</dbReference>
<feature type="region of interest" description="Disordered" evidence="5">
    <location>
        <begin position="1"/>
        <end position="22"/>
    </location>
</feature>
<evidence type="ECO:0000256" key="4">
    <source>
        <dbReference type="RuleBase" id="RU365069"/>
    </source>
</evidence>
<dbReference type="PANTHER" id="PTHR13043">
    <property type="entry name" value="EXOCYST COMPLEX COMPONENT SEC5"/>
    <property type="match status" value="1"/>
</dbReference>
<sequence length="912" mass="103794">MSSSDDSSDYDDYTDSEEDTEPISWNKLKDGWQEFLVDENAFFIVPTNDTPVVNASGGALPSTTASTPTSPTTTIQIDENAFKDPLGILKIPPRKSFNVKSHLISLESEQFDPVVFLSEIHSQTKFTELSVGLSKLKEESTSKDLEIKLLVKDNFEHFVKCKDTVDEVYTLISSSSMLQDMTGSFTKIIDKSSLVYNPLLHGKQEADRIRKVLALLNKFKLIFKLPGKIVENIKQGEFDKIIHNYKTAKNMITTNNKKVFQKVLLDIERIMEDFRGQLYSSLRDPHAKPDHLKKAIRVLMEIGNGKGEWAMIGDPCWYCLSNKHKAIITLIKQCHEDKSLPHHKRIQRLSILLLSNIPNLYKMGKAYVEGRFDIKDPDVSLKSNKQNQLLPTAKVKEAKSITVVVHYLDESFSSYSVTDDKKIKDLIAMCMKRFPDSASEYRMYKLSEKKGKGDSITRIKLVELEPDASPYKLYKKITDKKHKFLFKKITEEYSVSATSAMNEENFRKLVIDLLQLYSGKVEDLFFNDDLSAEDLSSDMTSNMVENVNEVIKCLEMLVGLGMPDSYLDAIRQLVESLTLHFVSRICSEMIGEVSFLYLLEDWAINDDAQNMIISANQVDGMVTTRLLDEFFNTIKSSLTQLSVLATNPALLKHVEKALCEAIESFGDCLHHLVFESNNGAIDKSKTDEDEEPVEQISETKKVLLSLSNCSTVVSKTAIQLRDYYVLLFHQPMSQRIKKVIEKLGVLEKMIFEKYVQEKNLEFSDLVSKGILYSGINWCSKNAPTKVSSFTMIILTKIVFIHNEVMKTINSIDVTSGIIMRIFEYLLVALQYNFEKLDPLYVSQCGQAQLLLDVAFIERVLSPYSNEKTTKLSTSIRRYITSMKKIPDDLIVRNTCEKSSLIFLCLNDSLKQK</sequence>
<dbReference type="GO" id="GO:0006887">
    <property type="term" value="P:exocytosis"/>
    <property type="evidence" value="ECO:0007669"/>
    <property type="project" value="UniProtKB-KW"/>
</dbReference>
<dbReference type="AlphaFoldDB" id="D3AW71"/>
<dbReference type="InterPro" id="IPR029175">
    <property type="entry name" value="EXOC2/Sec5"/>
</dbReference>
<comment type="function">
    <text evidence="4">Component of the exocyst complex involved in the docking of exocytic vesicles with fusion sites on the plasma membrane.</text>
</comment>
<dbReference type="Proteomes" id="UP000001396">
    <property type="component" value="Unassembled WGS sequence"/>
</dbReference>
<evidence type="ECO:0000256" key="5">
    <source>
        <dbReference type="SAM" id="MobiDB-lite"/>
    </source>
</evidence>
<keyword evidence="3 4" id="KW-0268">Exocytosis</keyword>
<dbReference type="STRING" id="670386.D3AW71"/>
<dbReference type="InParanoid" id="D3AW71"/>
<dbReference type="GO" id="GO:0006893">
    <property type="term" value="P:Golgi to plasma membrane transport"/>
    <property type="evidence" value="ECO:0007669"/>
    <property type="project" value="UniProtKB-UniRule"/>
</dbReference>
<dbReference type="InterPro" id="IPR039481">
    <property type="entry name" value="EXOC2/Sec5_N_dom"/>
</dbReference>
<organism evidence="7 8">
    <name type="scientific">Heterostelium pallidum (strain ATCC 26659 / Pp 5 / PN500)</name>
    <name type="common">Cellular slime mold</name>
    <name type="synonym">Polysphondylium pallidum</name>
    <dbReference type="NCBI Taxonomy" id="670386"/>
    <lineage>
        <taxon>Eukaryota</taxon>
        <taxon>Amoebozoa</taxon>
        <taxon>Evosea</taxon>
        <taxon>Eumycetozoa</taxon>
        <taxon>Dictyostelia</taxon>
        <taxon>Acytosteliales</taxon>
        <taxon>Acytosteliaceae</taxon>
        <taxon>Heterostelium</taxon>
    </lineage>
</organism>
<feature type="compositionally biased region" description="Acidic residues" evidence="5">
    <location>
        <begin position="1"/>
        <end position="21"/>
    </location>
</feature>
<comment type="subunit">
    <text evidence="4">Component of the exocyst complex.</text>
</comment>
<feature type="domain" description="Exocyst complex component EXOC2/Sec5 N-terminal" evidence="6">
    <location>
        <begin position="84"/>
        <end position="337"/>
    </location>
</feature>
<name>D3AW71_HETP5</name>
<feature type="domain" description="Exocyst complex component EXOC2/Sec5 N-terminal" evidence="6">
    <location>
        <begin position="338"/>
        <end position="905"/>
    </location>
</feature>
<gene>
    <name evidence="7" type="primary">exoc2</name>
    <name evidence="7" type="ORF">PPL_00343</name>
</gene>
<comment type="similarity">
    <text evidence="1 4">Belongs to the SEC5 family.</text>
</comment>
<evidence type="ECO:0000313" key="7">
    <source>
        <dbReference type="EMBL" id="EFA86544.1"/>
    </source>
</evidence>
<dbReference type="PANTHER" id="PTHR13043:SF1">
    <property type="entry name" value="EXOCYST COMPLEX COMPONENT 2"/>
    <property type="match status" value="1"/>
</dbReference>
<evidence type="ECO:0000256" key="3">
    <source>
        <dbReference type="ARBA" id="ARBA00022483"/>
    </source>
</evidence>
<evidence type="ECO:0000256" key="2">
    <source>
        <dbReference type="ARBA" id="ARBA00022448"/>
    </source>
</evidence>
<dbReference type="FunCoup" id="D3AW71">
    <property type="interactions" value="2"/>
</dbReference>
<reference evidence="7 8" key="1">
    <citation type="journal article" date="2011" name="Genome Res.">
        <title>Phylogeny-wide analysis of social amoeba genomes highlights ancient origins for complex intercellular communication.</title>
        <authorList>
            <person name="Heidel A.J."/>
            <person name="Lawal H.M."/>
            <person name="Felder M."/>
            <person name="Schilde C."/>
            <person name="Helps N.R."/>
            <person name="Tunggal B."/>
            <person name="Rivero F."/>
            <person name="John U."/>
            <person name="Schleicher M."/>
            <person name="Eichinger L."/>
            <person name="Platzer M."/>
            <person name="Noegel A.A."/>
            <person name="Schaap P."/>
            <person name="Gloeckner G."/>
        </authorList>
    </citation>
    <scope>NUCLEOTIDE SEQUENCE [LARGE SCALE GENOMIC DNA]</scope>
    <source>
        <strain evidence="8">ATCC 26659 / Pp 5 / PN500</strain>
    </source>
</reference>
<protein>
    <recommendedName>
        <fullName evidence="4">Exocyst complex component 2</fullName>
    </recommendedName>
</protein>
<keyword evidence="8" id="KW-1185">Reference proteome</keyword>
<dbReference type="GO" id="GO:0000145">
    <property type="term" value="C:exocyst"/>
    <property type="evidence" value="ECO:0007669"/>
    <property type="project" value="UniProtKB-UniRule"/>
</dbReference>
<dbReference type="GeneID" id="31355877"/>
<evidence type="ECO:0000259" key="6">
    <source>
        <dbReference type="Pfam" id="PF15469"/>
    </source>
</evidence>
<proteinExistence type="inferred from homology"/>
<accession>D3AW71</accession>
<dbReference type="GO" id="GO:0015031">
    <property type="term" value="P:protein transport"/>
    <property type="evidence" value="ECO:0007669"/>
    <property type="project" value="UniProtKB-KW"/>
</dbReference>
<keyword evidence="2 4" id="KW-0813">Transport</keyword>
<dbReference type="RefSeq" id="XP_020438649.1">
    <property type="nucleotide sequence ID" value="XM_020571375.1"/>
</dbReference>
<dbReference type="Pfam" id="PF15469">
    <property type="entry name" value="Sec5"/>
    <property type="match status" value="2"/>
</dbReference>
<evidence type="ECO:0000256" key="1">
    <source>
        <dbReference type="ARBA" id="ARBA00010578"/>
    </source>
</evidence>
<dbReference type="OMA" id="FEHFVKC"/>
<evidence type="ECO:0000313" key="8">
    <source>
        <dbReference type="Proteomes" id="UP000001396"/>
    </source>
</evidence>
<comment type="caution">
    <text evidence="7">The sequence shown here is derived from an EMBL/GenBank/DDBJ whole genome shotgun (WGS) entry which is preliminary data.</text>
</comment>
<keyword evidence="4" id="KW-0653">Protein transport</keyword>